<accession>A0A8J4PRT5</accession>
<name>A0A8J4PRT5_9MYCE</name>
<keyword evidence="3" id="KW-1185">Reference proteome</keyword>
<sequence>MNKDSSISNNNNKYSDLFYLIWRNSYLNKLIKGKVLQNVVIKIEDLSDIKENNKHLAIFSSRDVGLENNIFIKLFIDNIETFDQFQQSGHRHVVNYLFLQHYKGLSMVVPEGIRRMGFYDVVEEKFNCQLPLSLTHLDLACINSGRKNIFIINILQHLPPNLVYLSLPHHLSTITQIQSIQLPDTLEDLDYTDKYRNLSKFRVPNNNKIFKSCTFAARSIEDLHWLKDQKWIGGVNIGGIENALYEKLVPSHITTIGFNFFEIYQEHPLKKDQLPSRLECLAMHSYNIPLEMDIFPSTLTTLYFEGETDIDANVLPNTLKTLEIRGVTDNYCYVPPSVTNLKGIYYLGTFKSNSPLCCLTELSVHSLDPSVTMLLAHTTTLSLTFRQLAKGTTLANTPIEKLSLKAYLNTRIPLESGFLPLSLRRLITIRIDINSADIIPNSCVYLETDIKDLDKSNLIPQSVKVNKFKRESYW</sequence>
<proteinExistence type="predicted"/>
<keyword evidence="1" id="KW-0677">Repeat</keyword>
<comment type="caution">
    <text evidence="2">The sequence shown here is derived from an EMBL/GenBank/DDBJ whole genome shotgun (WGS) entry which is preliminary data.</text>
</comment>
<dbReference type="Pfam" id="PF05725">
    <property type="entry name" value="FNIP"/>
    <property type="match status" value="1"/>
</dbReference>
<evidence type="ECO:0000256" key="1">
    <source>
        <dbReference type="ARBA" id="ARBA00022737"/>
    </source>
</evidence>
<dbReference type="AlphaFoldDB" id="A0A8J4PRT5"/>
<dbReference type="PANTHER" id="PTHR32134">
    <property type="entry name" value="FNIP REPEAT-CONTAINING PROTEIN"/>
    <property type="match status" value="1"/>
</dbReference>
<dbReference type="Proteomes" id="UP000695562">
    <property type="component" value="Unassembled WGS sequence"/>
</dbReference>
<dbReference type="InterPro" id="IPR051251">
    <property type="entry name" value="STK_FNIP-Repeat"/>
</dbReference>
<dbReference type="EMBL" id="AJWJ01000271">
    <property type="protein sequence ID" value="KAF2072533.1"/>
    <property type="molecule type" value="Genomic_DNA"/>
</dbReference>
<protein>
    <recommendedName>
        <fullName evidence="4">FNIP repeat-containing protein</fullName>
    </recommendedName>
</protein>
<gene>
    <name evidence="2" type="ORF">CYY_006150</name>
</gene>
<reference evidence="2" key="1">
    <citation type="submission" date="2020-01" db="EMBL/GenBank/DDBJ databases">
        <title>Development of genomics and gene disruption for Polysphondylium violaceum indicates a role for the polyketide synthase stlB in stalk morphogenesis.</title>
        <authorList>
            <person name="Narita B."/>
            <person name="Kawabe Y."/>
            <person name="Kin K."/>
            <person name="Saito T."/>
            <person name="Gibbs R."/>
            <person name="Kuspa A."/>
            <person name="Muzny D."/>
            <person name="Queller D."/>
            <person name="Richards S."/>
            <person name="Strassman J."/>
            <person name="Sucgang R."/>
            <person name="Worley K."/>
            <person name="Schaap P."/>
        </authorList>
    </citation>
    <scope>NUCLEOTIDE SEQUENCE</scope>
    <source>
        <strain evidence="2">QSvi11</strain>
    </source>
</reference>
<dbReference type="InterPro" id="IPR008615">
    <property type="entry name" value="FNIP"/>
</dbReference>
<organism evidence="2 3">
    <name type="scientific">Polysphondylium violaceum</name>
    <dbReference type="NCBI Taxonomy" id="133409"/>
    <lineage>
        <taxon>Eukaryota</taxon>
        <taxon>Amoebozoa</taxon>
        <taxon>Evosea</taxon>
        <taxon>Eumycetozoa</taxon>
        <taxon>Dictyostelia</taxon>
        <taxon>Dictyosteliales</taxon>
        <taxon>Dictyosteliaceae</taxon>
        <taxon>Polysphondylium</taxon>
    </lineage>
</organism>
<dbReference type="PANTHER" id="PTHR32134:SF169">
    <property type="entry name" value="FNIP REPEAT-CONTAINING PROTEIN-RELATED"/>
    <property type="match status" value="1"/>
</dbReference>
<evidence type="ECO:0000313" key="2">
    <source>
        <dbReference type="EMBL" id="KAF2072533.1"/>
    </source>
</evidence>
<evidence type="ECO:0000313" key="3">
    <source>
        <dbReference type="Proteomes" id="UP000695562"/>
    </source>
</evidence>
<evidence type="ECO:0008006" key="4">
    <source>
        <dbReference type="Google" id="ProtNLM"/>
    </source>
</evidence>